<evidence type="ECO:0000313" key="2">
    <source>
        <dbReference type="EnsemblPlants" id="ONIVA08G18430.1"/>
    </source>
</evidence>
<evidence type="ECO:0000313" key="3">
    <source>
        <dbReference type="Proteomes" id="UP000006591"/>
    </source>
</evidence>
<protein>
    <submittedName>
        <fullName evidence="2">Uncharacterized protein</fullName>
    </submittedName>
</protein>
<organism evidence="2">
    <name type="scientific">Oryza nivara</name>
    <name type="common">Indian wild rice</name>
    <name type="synonym">Oryza sativa f. spontanea</name>
    <dbReference type="NCBI Taxonomy" id="4536"/>
    <lineage>
        <taxon>Eukaryota</taxon>
        <taxon>Viridiplantae</taxon>
        <taxon>Streptophyta</taxon>
        <taxon>Embryophyta</taxon>
        <taxon>Tracheophyta</taxon>
        <taxon>Spermatophyta</taxon>
        <taxon>Magnoliopsida</taxon>
        <taxon>Liliopsida</taxon>
        <taxon>Poales</taxon>
        <taxon>Poaceae</taxon>
        <taxon>BOP clade</taxon>
        <taxon>Oryzoideae</taxon>
        <taxon>Oryzeae</taxon>
        <taxon>Oryzinae</taxon>
        <taxon>Oryza</taxon>
    </lineage>
</organism>
<dbReference type="AlphaFoldDB" id="A0A0E0ICT6"/>
<dbReference type="Gramene" id="ONIVA08G18430.1">
    <property type="protein sequence ID" value="ONIVA08G18430.1"/>
    <property type="gene ID" value="ONIVA08G18430"/>
</dbReference>
<proteinExistence type="predicted"/>
<evidence type="ECO:0000256" key="1">
    <source>
        <dbReference type="SAM" id="MobiDB-lite"/>
    </source>
</evidence>
<dbReference type="Proteomes" id="UP000006591">
    <property type="component" value="Chromosome 8"/>
</dbReference>
<dbReference type="HOGENOM" id="CLU_2709050_0_0_1"/>
<accession>A0A0E0ICT6</accession>
<dbReference type="EnsemblPlants" id="ONIVA08G18430.1">
    <property type="protein sequence ID" value="ONIVA08G18430.1"/>
    <property type="gene ID" value="ONIVA08G18430"/>
</dbReference>
<keyword evidence="3" id="KW-1185">Reference proteome</keyword>
<name>A0A0E0ICT6_ORYNI</name>
<reference evidence="2" key="2">
    <citation type="submission" date="2018-04" db="EMBL/GenBank/DDBJ databases">
        <title>OnivRS2 (Oryza nivara Reference Sequence Version 2).</title>
        <authorList>
            <person name="Zhang J."/>
            <person name="Kudrna D."/>
            <person name="Lee S."/>
            <person name="Talag J."/>
            <person name="Rajasekar S."/>
            <person name="Welchert J."/>
            <person name="Hsing Y.-I."/>
            <person name="Wing R.A."/>
        </authorList>
    </citation>
    <scope>NUCLEOTIDE SEQUENCE [LARGE SCALE GENOMIC DNA]</scope>
    <source>
        <strain evidence="2">SL10</strain>
    </source>
</reference>
<sequence length="73" mass="8184">MEDEQLAELVQGRGSIWRSRAPRRRRRHSEGASPALGCRDHRERVHRLTVARLGEGLPEEGEEGSKPPATKSS</sequence>
<feature type="region of interest" description="Disordered" evidence="1">
    <location>
        <begin position="19"/>
        <end position="73"/>
    </location>
</feature>
<reference evidence="2" key="1">
    <citation type="submission" date="2015-04" db="UniProtKB">
        <authorList>
            <consortium name="EnsemblPlants"/>
        </authorList>
    </citation>
    <scope>IDENTIFICATION</scope>
    <source>
        <strain evidence="2">SL10</strain>
    </source>
</reference>